<feature type="compositionally biased region" description="Low complexity" evidence="1">
    <location>
        <begin position="41"/>
        <end position="51"/>
    </location>
</feature>
<feature type="transmembrane region" description="Helical" evidence="2">
    <location>
        <begin position="399"/>
        <end position="419"/>
    </location>
</feature>
<proteinExistence type="predicted"/>
<keyword evidence="4" id="KW-1185">Reference proteome</keyword>
<name>A0AAD8YAQ5_9STRA</name>
<feature type="region of interest" description="Disordered" evidence="1">
    <location>
        <begin position="1"/>
        <end position="151"/>
    </location>
</feature>
<reference evidence="3" key="1">
    <citation type="submission" date="2023-06" db="EMBL/GenBank/DDBJ databases">
        <title>Survivors Of The Sea: Transcriptome response of Skeletonema marinoi to long-term dormancy.</title>
        <authorList>
            <person name="Pinder M.I.M."/>
            <person name="Kourtchenko O."/>
            <person name="Robertson E.K."/>
            <person name="Larsson T."/>
            <person name="Maumus F."/>
            <person name="Osuna-Cruz C.M."/>
            <person name="Vancaester E."/>
            <person name="Stenow R."/>
            <person name="Vandepoele K."/>
            <person name="Ploug H."/>
            <person name="Bruchert V."/>
            <person name="Godhe A."/>
            <person name="Topel M."/>
        </authorList>
    </citation>
    <scope>NUCLEOTIDE SEQUENCE</scope>
    <source>
        <strain evidence="3">R05AC</strain>
    </source>
</reference>
<feature type="compositionally biased region" description="Gly residues" evidence="1">
    <location>
        <begin position="116"/>
        <end position="137"/>
    </location>
</feature>
<evidence type="ECO:0000256" key="1">
    <source>
        <dbReference type="SAM" id="MobiDB-lite"/>
    </source>
</evidence>
<protein>
    <submittedName>
        <fullName evidence="3">Uncharacterized protein</fullName>
    </submittedName>
</protein>
<keyword evidence="2" id="KW-1133">Transmembrane helix</keyword>
<evidence type="ECO:0000313" key="3">
    <source>
        <dbReference type="EMBL" id="KAK1742986.1"/>
    </source>
</evidence>
<keyword evidence="2" id="KW-0472">Membrane</keyword>
<accession>A0AAD8YAQ5</accession>
<comment type="caution">
    <text evidence="3">The sequence shown here is derived from an EMBL/GenBank/DDBJ whole genome shotgun (WGS) entry which is preliminary data.</text>
</comment>
<sequence length="546" mass="56460">MSTGTPAPTPRPSKARKSSDAYRMFDYCAKSTKSPSKKSSKSPSKSPTAKSGKCKSSKAPTAAPVTNNGLTVPDPPAIVEPVEPETILESATTTTTTLVETPEPGSTAERPVYFIPGGGGGSASGGEGLSGDGGGTESGTEPTEAVSGSTAEGGVLFVEIDESATAGNSTVAGASATESSIAVGATTAENTITAGVTTVEESTLAGATAVEDSCVVEASSPADGTTVVVPIEYSAVMKDGTTPLPILDYMIAEYVAYGMFSCAKARARRSLQASYPLRKGGRALEELGCVGINSEPEEVATGESCDLAVVDGQSCSVVEGGVGLVISDPATEDAAKEKALGSINTAFSNNVFTDSNSNYYVPGLVALEMNQEKEEKVIPAATAATIDSSEAATAPISTAGAVVLSLGLIAFIALALMAFRHKRKRDSAYDEFDDDFDDLAAKETSSTDGSLDDILRDLDNAYGNQVDVHHCNSAMCQICNGKQTMFIDAGDNDTVSEMYPEQFEVGGADRNRSFEYTAKPGASSPRFDNPANIRPRLYEVEDTVDL</sequence>
<dbReference type="AlphaFoldDB" id="A0AAD8YAQ5"/>
<evidence type="ECO:0000313" key="4">
    <source>
        <dbReference type="Proteomes" id="UP001224775"/>
    </source>
</evidence>
<keyword evidence="2" id="KW-0812">Transmembrane</keyword>
<evidence type="ECO:0000256" key="2">
    <source>
        <dbReference type="SAM" id="Phobius"/>
    </source>
</evidence>
<organism evidence="3 4">
    <name type="scientific">Skeletonema marinoi</name>
    <dbReference type="NCBI Taxonomy" id="267567"/>
    <lineage>
        <taxon>Eukaryota</taxon>
        <taxon>Sar</taxon>
        <taxon>Stramenopiles</taxon>
        <taxon>Ochrophyta</taxon>
        <taxon>Bacillariophyta</taxon>
        <taxon>Coscinodiscophyceae</taxon>
        <taxon>Thalassiosirophycidae</taxon>
        <taxon>Thalassiosirales</taxon>
        <taxon>Skeletonemataceae</taxon>
        <taxon>Skeletonema</taxon>
        <taxon>Skeletonema marinoi-dohrnii complex</taxon>
    </lineage>
</organism>
<dbReference type="Proteomes" id="UP001224775">
    <property type="component" value="Unassembled WGS sequence"/>
</dbReference>
<dbReference type="EMBL" id="JATAAI010000010">
    <property type="protein sequence ID" value="KAK1742986.1"/>
    <property type="molecule type" value="Genomic_DNA"/>
</dbReference>
<gene>
    <name evidence="3" type="ORF">QTG54_006583</name>
</gene>